<proteinExistence type="inferred from homology"/>
<dbReference type="GO" id="GO:0060255">
    <property type="term" value="P:regulation of macromolecule metabolic process"/>
    <property type="evidence" value="ECO:0007669"/>
    <property type="project" value="UniProtKB-ARBA"/>
</dbReference>
<dbReference type="InterPro" id="IPR006463">
    <property type="entry name" value="MiaB_methiolase"/>
</dbReference>
<dbReference type="NCBIfam" id="TIGR00089">
    <property type="entry name" value="MiaB/RimO family radical SAM methylthiotransferase"/>
    <property type="match status" value="1"/>
</dbReference>
<dbReference type="PROSITE" id="PS51449">
    <property type="entry name" value="MTTASE_N"/>
    <property type="match status" value="1"/>
</dbReference>
<dbReference type="OrthoDB" id="190098at2759"/>
<accession>A0A4P9XLX5</accession>
<evidence type="ECO:0000313" key="11">
    <source>
        <dbReference type="EMBL" id="RKP06888.1"/>
    </source>
</evidence>
<dbReference type="Pfam" id="PF00919">
    <property type="entry name" value="UPF0004"/>
    <property type="match status" value="1"/>
</dbReference>
<dbReference type="SMART" id="SM00729">
    <property type="entry name" value="Elp3"/>
    <property type="match status" value="1"/>
</dbReference>
<dbReference type="CDD" id="cd01335">
    <property type="entry name" value="Radical_SAM"/>
    <property type="match status" value="1"/>
</dbReference>
<dbReference type="InterPro" id="IPR002792">
    <property type="entry name" value="TRAM_dom"/>
</dbReference>
<evidence type="ECO:0000256" key="2">
    <source>
        <dbReference type="ARBA" id="ARBA00009815"/>
    </source>
</evidence>
<keyword evidence="3" id="KW-0004">4Fe-4S</keyword>
<dbReference type="FunFam" id="3.80.30.20:FF:000003">
    <property type="entry name" value="CDK5 regulatory subunit-associated protein 1"/>
    <property type="match status" value="1"/>
</dbReference>
<dbReference type="SFLD" id="SFLDS00029">
    <property type="entry name" value="Radical_SAM"/>
    <property type="match status" value="1"/>
</dbReference>
<dbReference type="SUPFAM" id="SSF102114">
    <property type="entry name" value="Radical SAM enzymes"/>
    <property type="match status" value="1"/>
</dbReference>
<dbReference type="PANTHER" id="PTHR43020">
    <property type="entry name" value="CDK5 REGULATORY SUBUNIT-ASSOCIATED PROTEIN 1"/>
    <property type="match status" value="1"/>
</dbReference>
<dbReference type="GO" id="GO:0005739">
    <property type="term" value="C:mitochondrion"/>
    <property type="evidence" value="ECO:0007669"/>
    <property type="project" value="TreeGrafter"/>
</dbReference>
<dbReference type="SFLD" id="SFLDG01082">
    <property type="entry name" value="B12-binding_domain_containing"/>
    <property type="match status" value="1"/>
</dbReference>
<dbReference type="AlphaFoldDB" id="A0A4P9XLX5"/>
<evidence type="ECO:0000256" key="4">
    <source>
        <dbReference type="ARBA" id="ARBA00022691"/>
    </source>
</evidence>
<dbReference type="InterPro" id="IPR007197">
    <property type="entry name" value="rSAM"/>
</dbReference>
<dbReference type="InterPro" id="IPR023404">
    <property type="entry name" value="rSAM_horseshoe"/>
</dbReference>
<dbReference type="PROSITE" id="PS01278">
    <property type="entry name" value="MTTASE_RADICAL"/>
    <property type="match status" value="1"/>
</dbReference>
<dbReference type="FunFam" id="3.40.50.12160:FF:000003">
    <property type="entry name" value="CDK5 regulatory subunit-associated protein 1"/>
    <property type="match status" value="1"/>
</dbReference>
<dbReference type="GO" id="GO:0035597">
    <property type="term" value="F:tRNA-2-methylthio-N(6)-dimethylallyladenosine(37) synthase activity"/>
    <property type="evidence" value="ECO:0007669"/>
    <property type="project" value="TreeGrafter"/>
</dbReference>
<dbReference type="InterPro" id="IPR013848">
    <property type="entry name" value="Methylthiotransferase_N"/>
</dbReference>
<evidence type="ECO:0000259" key="8">
    <source>
        <dbReference type="PROSITE" id="PS50926"/>
    </source>
</evidence>
<keyword evidence="4" id="KW-0949">S-adenosyl-L-methionine</keyword>
<organism evidence="11 12">
    <name type="scientific">Thamnocephalis sphaerospora</name>
    <dbReference type="NCBI Taxonomy" id="78915"/>
    <lineage>
        <taxon>Eukaryota</taxon>
        <taxon>Fungi</taxon>
        <taxon>Fungi incertae sedis</taxon>
        <taxon>Zoopagomycota</taxon>
        <taxon>Zoopagomycotina</taxon>
        <taxon>Zoopagomycetes</taxon>
        <taxon>Zoopagales</taxon>
        <taxon>Sigmoideomycetaceae</taxon>
        <taxon>Thamnocephalis</taxon>
    </lineage>
</organism>
<gene>
    <name evidence="11" type="ORF">THASP1DRAFT_31300</name>
</gene>
<dbReference type="PANTHER" id="PTHR43020:SF2">
    <property type="entry name" value="MITOCHONDRIAL TRNA METHYLTHIOTRANSFERASE CDK5RAP1"/>
    <property type="match status" value="1"/>
</dbReference>
<evidence type="ECO:0000256" key="5">
    <source>
        <dbReference type="ARBA" id="ARBA00022723"/>
    </source>
</evidence>
<reference evidence="12" key="1">
    <citation type="journal article" date="2018" name="Nat. Microbiol.">
        <title>Leveraging single-cell genomics to expand the fungal tree of life.</title>
        <authorList>
            <person name="Ahrendt S.R."/>
            <person name="Quandt C.A."/>
            <person name="Ciobanu D."/>
            <person name="Clum A."/>
            <person name="Salamov A."/>
            <person name="Andreopoulos B."/>
            <person name="Cheng J.F."/>
            <person name="Woyke T."/>
            <person name="Pelin A."/>
            <person name="Henrissat B."/>
            <person name="Reynolds N.K."/>
            <person name="Benny G.L."/>
            <person name="Smith M.E."/>
            <person name="James T.Y."/>
            <person name="Grigoriev I.V."/>
        </authorList>
    </citation>
    <scope>NUCLEOTIDE SEQUENCE [LARGE SCALE GENOMIC DNA]</scope>
    <source>
        <strain evidence="12">RSA 1356</strain>
    </source>
</reference>
<evidence type="ECO:0000259" key="9">
    <source>
        <dbReference type="PROSITE" id="PS51449"/>
    </source>
</evidence>
<dbReference type="GO" id="GO:0080090">
    <property type="term" value="P:regulation of primary metabolic process"/>
    <property type="evidence" value="ECO:0007669"/>
    <property type="project" value="UniProtKB-ARBA"/>
</dbReference>
<comment type="similarity">
    <text evidence="2">Belongs to the methylthiotransferase family. MiaB subfamily.</text>
</comment>
<dbReference type="InterPro" id="IPR005839">
    <property type="entry name" value="Methylthiotransferase"/>
</dbReference>
<keyword evidence="7" id="KW-0411">Iron-sulfur</keyword>
<dbReference type="Proteomes" id="UP000271241">
    <property type="component" value="Unassembled WGS sequence"/>
</dbReference>
<dbReference type="InterPro" id="IPR058240">
    <property type="entry name" value="rSAM_sf"/>
</dbReference>
<feature type="domain" description="MTTase N-terminal" evidence="9">
    <location>
        <begin position="103"/>
        <end position="222"/>
    </location>
</feature>
<evidence type="ECO:0000256" key="6">
    <source>
        <dbReference type="ARBA" id="ARBA00023004"/>
    </source>
</evidence>
<dbReference type="InterPro" id="IPR038135">
    <property type="entry name" value="Methylthiotransferase_N_sf"/>
</dbReference>
<feature type="domain" description="TRAM" evidence="8">
    <location>
        <begin position="507"/>
        <end position="583"/>
    </location>
</feature>
<protein>
    <submittedName>
        <fullName evidence="11">Uncharacterized protein</fullName>
    </submittedName>
</protein>
<dbReference type="SFLD" id="SFLDF00413">
    <property type="entry name" value="CDK5RAP1"/>
    <property type="match status" value="1"/>
</dbReference>
<keyword evidence="5" id="KW-0479">Metal-binding</keyword>
<dbReference type="SFLD" id="SFLDF00273">
    <property type="entry name" value="(dimethylallyl)adenosine_tRNA"/>
    <property type="match status" value="1"/>
</dbReference>
<dbReference type="GO" id="GO:0046872">
    <property type="term" value="F:metal ion binding"/>
    <property type="evidence" value="ECO:0007669"/>
    <property type="project" value="UniProtKB-KW"/>
</dbReference>
<dbReference type="Pfam" id="PF04055">
    <property type="entry name" value="Radical_SAM"/>
    <property type="match status" value="1"/>
</dbReference>
<comment type="cofactor">
    <cofactor evidence="1">
        <name>[4Fe-4S] cluster</name>
        <dbReference type="ChEBI" id="CHEBI:49883"/>
    </cofactor>
</comment>
<evidence type="ECO:0000256" key="1">
    <source>
        <dbReference type="ARBA" id="ARBA00001966"/>
    </source>
</evidence>
<evidence type="ECO:0000259" key="10">
    <source>
        <dbReference type="PROSITE" id="PS51918"/>
    </source>
</evidence>
<dbReference type="PROSITE" id="PS50926">
    <property type="entry name" value="TRAM"/>
    <property type="match status" value="1"/>
</dbReference>
<dbReference type="EMBL" id="KZ992799">
    <property type="protein sequence ID" value="RKP06888.1"/>
    <property type="molecule type" value="Genomic_DNA"/>
</dbReference>
<dbReference type="NCBIfam" id="TIGR01574">
    <property type="entry name" value="miaB-methiolase"/>
    <property type="match status" value="1"/>
</dbReference>
<dbReference type="InterPro" id="IPR020612">
    <property type="entry name" value="Methylthiotransferase_CS"/>
</dbReference>
<evidence type="ECO:0000256" key="3">
    <source>
        <dbReference type="ARBA" id="ARBA00022485"/>
    </source>
</evidence>
<feature type="domain" description="Radical SAM core" evidence="10">
    <location>
        <begin position="247"/>
        <end position="504"/>
    </location>
</feature>
<dbReference type="GO" id="GO:0051539">
    <property type="term" value="F:4 iron, 4 sulfur cluster binding"/>
    <property type="evidence" value="ECO:0007669"/>
    <property type="project" value="UniProtKB-KW"/>
</dbReference>
<dbReference type="GO" id="GO:0005829">
    <property type="term" value="C:cytosol"/>
    <property type="evidence" value="ECO:0007669"/>
    <property type="project" value="TreeGrafter"/>
</dbReference>
<dbReference type="InterPro" id="IPR006638">
    <property type="entry name" value="Elp3/MiaA/NifB-like_rSAM"/>
</dbReference>
<keyword evidence="12" id="KW-1185">Reference proteome</keyword>
<sequence>MLASWRIASRTRTVGQASALSLRVRLRPTLVSLRALATTAETPTGEASATRSVDRKPIVFGNRGPSLQDFLLDAQLKKKAVDAVAAESVPYLEQPSPAIGAGSKYYVEVYGCQMNFNDTEVLVSVMDTAGYVRTHTLEEANVIFLVTCSIRDNAEKKIWQRLSSLKRLKTGKHRDRAPLVGVLGCMAERLKGQLLEKDKIVDVVCGPDAYRSVPHLLSMTQEEKRGVANVMLSADETYADIMPVRLDPNSVSAYISIMRGCNNMCAFCVVPFTRGNERSRPIDSIIAEVRALSEQGVKEITLLGQNVNSYRDTSPAALEMTSGIGDALSNSGFRTIYRRKEGGLRFAELLDKVSMVDPNIRIRFTSPHPKDFPLDLVQLIAERPNVCANLHLPAQSGSTDMLARMRRGYSREAYLELIDTIKKTIPNVSLSSDFITGFCDETEAEHQDTVSLMEQVQYDMAYMFAYSMREKTHAHRRMQDNVPEAVKLRRLSEIIDVFQRGARAKNAARVGQRELVLIDGVSKRDPSRLRGRTDGNHKVILENAAVLDKLSGADTKVPMRIGDYVEVVTTSATSSTFQGTPLARTDLATYYREYGPGSANTHTVSPTTM</sequence>
<dbReference type="Gene3D" id="3.40.50.12160">
    <property type="entry name" value="Methylthiotransferase, N-terminal domain"/>
    <property type="match status" value="1"/>
</dbReference>
<keyword evidence="6" id="KW-0408">Iron</keyword>
<evidence type="ECO:0000256" key="7">
    <source>
        <dbReference type="ARBA" id="ARBA00023014"/>
    </source>
</evidence>
<name>A0A4P9XLX5_9FUNG</name>
<dbReference type="Gene3D" id="3.80.30.20">
    <property type="entry name" value="tm_1862 like domain"/>
    <property type="match status" value="1"/>
</dbReference>
<dbReference type="PROSITE" id="PS51918">
    <property type="entry name" value="RADICAL_SAM"/>
    <property type="match status" value="1"/>
</dbReference>
<evidence type="ECO:0000313" key="12">
    <source>
        <dbReference type="Proteomes" id="UP000271241"/>
    </source>
</evidence>
<dbReference type="STRING" id="78915.A0A4P9XLX5"/>
<dbReference type="SFLD" id="SFLDG01061">
    <property type="entry name" value="methylthiotransferase"/>
    <property type="match status" value="1"/>
</dbReference>